<reference evidence="2" key="3">
    <citation type="journal article" date="2018" name="Plant J.">
        <title>The Sorghum bicolor reference genome: improved assembly, gene annotations, a transcriptome atlas, and signatures of genome organization.</title>
        <authorList>
            <person name="McCormick R.F."/>
            <person name="Truong S.K."/>
            <person name="Sreedasyam A."/>
            <person name="Jenkins J."/>
            <person name="Shu S."/>
            <person name="Sims D."/>
            <person name="Kennedy M."/>
            <person name="Amirebrahimi M."/>
            <person name="Weers B.D."/>
            <person name="McKinley B."/>
            <person name="Mattison A."/>
            <person name="Morishige D.T."/>
            <person name="Grimwood J."/>
            <person name="Schmutz J."/>
            <person name="Mullet J.E."/>
        </authorList>
    </citation>
    <scope>NUCLEOTIDE SEQUENCE [LARGE SCALE GENOMIC DNA]</scope>
    <source>
        <strain evidence="2">cv. BTx623</strain>
    </source>
</reference>
<dbReference type="Gramene" id="OQU75563">
    <property type="protein sequence ID" value="OQU75563"/>
    <property type="gene ID" value="SORBI_3K030700"/>
</dbReference>
<reference evidence="1" key="2">
    <citation type="submission" date="2017-02" db="EMBL/GenBank/DDBJ databases">
        <title>WGS assembly of Sorghum bicolor.</title>
        <authorList>
            <person name="Paterson A."/>
            <person name="Mullet J."/>
            <person name="Bowers J."/>
            <person name="Bruggmann R."/>
            <person name="Dubchak I."/>
            <person name="Grimwood J."/>
            <person name="Gundlach H."/>
            <person name="Haberer G."/>
            <person name="Hellsten U."/>
            <person name="Mitros T."/>
            <person name="Poliakov A."/>
            <person name="Schmutz J."/>
            <person name="Spannagl M."/>
            <person name="Tang H."/>
            <person name="Wang X."/>
            <person name="Wicker T."/>
            <person name="Bharti A."/>
            <person name="Chapman J."/>
            <person name="Feltus F."/>
            <person name="Gowik U."/>
            <person name="Grigoriev I."/>
            <person name="Lyons E."/>
            <person name="Maher C."/>
            <person name="Martis M."/>
            <person name="Narechania A."/>
            <person name="Otillar R."/>
            <person name="Penning B."/>
            <person name="Salamov A."/>
            <person name="Wang Y."/>
            <person name="Zhang L."/>
            <person name="Carpita N."/>
            <person name="Freeling M."/>
            <person name="Gingle A."/>
            <person name="Hash C."/>
            <person name="Keller B."/>
            <person name="Klein P."/>
            <person name="Kresovich S."/>
            <person name="Mccann M."/>
            <person name="Ming R."/>
            <person name="Peterson D."/>
            <person name="Rahman M."/>
            <person name="Ware D."/>
            <person name="Westhoff P."/>
            <person name="Mayer K."/>
            <person name="Messing J."/>
            <person name="Sims D."/>
            <person name="Jenkins J."/>
            <person name="Shu S."/>
            <person name="Rokhsar D."/>
        </authorList>
    </citation>
    <scope>NUCLEOTIDE SEQUENCE</scope>
</reference>
<proteinExistence type="predicted"/>
<dbReference type="Proteomes" id="UP000000768">
    <property type="component" value="Unassembled WGS sequence"/>
</dbReference>
<dbReference type="EMBL" id="KV918228">
    <property type="protein sequence ID" value="OQU75563.1"/>
    <property type="molecule type" value="Genomic_DNA"/>
</dbReference>
<accession>A0A120GUH3</accession>
<organism evidence="1 2">
    <name type="scientific">Sorghum bicolor</name>
    <name type="common">Sorghum</name>
    <name type="synonym">Sorghum vulgare</name>
    <dbReference type="NCBI Taxonomy" id="4558"/>
    <lineage>
        <taxon>Eukaryota</taxon>
        <taxon>Viridiplantae</taxon>
        <taxon>Streptophyta</taxon>
        <taxon>Embryophyta</taxon>
        <taxon>Tracheophyta</taxon>
        <taxon>Spermatophyta</taxon>
        <taxon>Magnoliopsida</taxon>
        <taxon>Liliopsida</taxon>
        <taxon>Poales</taxon>
        <taxon>Poaceae</taxon>
        <taxon>PACMAD clade</taxon>
        <taxon>Panicoideae</taxon>
        <taxon>Andropogonodae</taxon>
        <taxon>Andropogoneae</taxon>
        <taxon>Sorghinae</taxon>
        <taxon>Sorghum</taxon>
    </lineage>
</organism>
<dbReference type="AlphaFoldDB" id="A0A120GUH3"/>
<dbReference type="Gramene" id="OQU75562">
    <property type="protein sequence ID" value="OQU75562"/>
    <property type="gene ID" value="SORBI_3K030700"/>
</dbReference>
<evidence type="ECO:0000313" key="1">
    <source>
        <dbReference type="EMBL" id="OQU75562.1"/>
    </source>
</evidence>
<reference evidence="1 2" key="1">
    <citation type="journal article" date="2009" name="Nature">
        <title>The Sorghum bicolor genome and the diversification of grasses.</title>
        <authorList>
            <person name="Paterson A.H."/>
            <person name="Bowers J.E."/>
            <person name="Bruggmann R."/>
            <person name="Dubchak I."/>
            <person name="Grimwood J."/>
            <person name="Gundlach H."/>
            <person name="Haberer G."/>
            <person name="Hellsten U."/>
            <person name="Mitros T."/>
            <person name="Poliakov A."/>
            <person name="Schmutz J."/>
            <person name="Spannagl M."/>
            <person name="Tang H."/>
            <person name="Wang X."/>
            <person name="Wicker T."/>
            <person name="Bharti A.K."/>
            <person name="Chapman J."/>
            <person name="Feltus F.A."/>
            <person name="Gowik U."/>
            <person name="Grigoriev I.V."/>
            <person name="Lyons E."/>
            <person name="Maher C.A."/>
            <person name="Martis M."/>
            <person name="Narechania A."/>
            <person name="Otillar R.P."/>
            <person name="Penning B.W."/>
            <person name="Salamov A.A."/>
            <person name="Wang Y."/>
            <person name="Zhang L."/>
            <person name="Carpita N.C."/>
            <person name="Freeling M."/>
            <person name="Gingle A.R."/>
            <person name="Hash C.T."/>
            <person name="Keller B."/>
            <person name="Klein P."/>
            <person name="Kresovich S."/>
            <person name="McCann M.C."/>
            <person name="Ming R."/>
            <person name="Peterson D.G."/>
            <person name="Mehboob-ur-Rahman"/>
            <person name="Ware D."/>
            <person name="Westhoff P."/>
            <person name="Mayer K.F."/>
            <person name="Messing J."/>
            <person name="Rokhsar D.S."/>
        </authorList>
    </citation>
    <scope>NUCLEOTIDE SEQUENCE [LARGE SCALE GENOMIC DNA]</scope>
    <source>
        <strain evidence="2">cv. BTx623</strain>
    </source>
</reference>
<gene>
    <name evidence="1" type="ORF">SORBI_3K030700</name>
</gene>
<evidence type="ECO:0000313" key="2">
    <source>
        <dbReference type="Proteomes" id="UP000000768"/>
    </source>
</evidence>
<dbReference type="EMBL" id="KV918228">
    <property type="protein sequence ID" value="OQU75562.1"/>
    <property type="molecule type" value="Genomic_DNA"/>
</dbReference>
<keyword evidence="2" id="KW-1185">Reference proteome</keyword>
<name>A0A120GUH3_SORBI</name>
<protein>
    <submittedName>
        <fullName evidence="1">Uncharacterized protein</fullName>
    </submittedName>
</protein>
<sequence>MASDCAAVRLPCHHHERVLFRLLPGEHGTWTANASHLCANAVTMILVPRLMCLFIHSIK</sequence>